<gene>
    <name evidence="2" type="ORF">HXX08_07820</name>
    <name evidence="3" type="ORF">OZ401_000909</name>
</gene>
<reference evidence="3" key="2">
    <citation type="journal article" date="2024" name="Nature">
        <title>Anoxygenic phototroph of the Chloroflexota uses a type I reaction centre.</title>
        <authorList>
            <person name="Tsuji J.M."/>
            <person name="Shaw N.A."/>
            <person name="Nagashima S."/>
            <person name="Venkiteswaran J.J."/>
            <person name="Schiff S.L."/>
            <person name="Watanabe T."/>
            <person name="Fukui M."/>
            <person name="Hanada S."/>
            <person name="Tank M."/>
            <person name="Neufeld J.D."/>
        </authorList>
    </citation>
    <scope>NUCLEOTIDE SEQUENCE</scope>
    <source>
        <strain evidence="3">L227-S17</strain>
    </source>
</reference>
<evidence type="ECO:0000313" key="2">
    <source>
        <dbReference type="EMBL" id="NWJ45771.1"/>
    </source>
</evidence>
<dbReference type="RefSeq" id="WP_341469528.1">
    <property type="nucleotide sequence ID" value="NZ_CP128399.1"/>
</dbReference>
<dbReference type="EMBL" id="JACATZ010000001">
    <property type="protein sequence ID" value="NWJ45771.1"/>
    <property type="molecule type" value="Genomic_DNA"/>
</dbReference>
<dbReference type="EMBL" id="CP128399">
    <property type="protein sequence ID" value="WJW67638.1"/>
    <property type="molecule type" value="Genomic_DNA"/>
</dbReference>
<evidence type="ECO:0000259" key="1">
    <source>
        <dbReference type="Pfam" id="PF12773"/>
    </source>
</evidence>
<evidence type="ECO:0000313" key="4">
    <source>
        <dbReference type="Proteomes" id="UP000521676"/>
    </source>
</evidence>
<feature type="domain" description="DZANK-type" evidence="1">
    <location>
        <begin position="162"/>
        <end position="207"/>
    </location>
</feature>
<organism evidence="2 4">
    <name type="scientific">Candidatus Chlorohelix allophototropha</name>
    <dbReference type="NCBI Taxonomy" id="3003348"/>
    <lineage>
        <taxon>Bacteria</taxon>
        <taxon>Bacillati</taxon>
        <taxon>Chloroflexota</taxon>
        <taxon>Chloroflexia</taxon>
        <taxon>Candidatus Chloroheliales</taxon>
        <taxon>Candidatus Chloroheliaceae</taxon>
        <taxon>Candidatus Chlorohelix</taxon>
    </lineage>
</organism>
<sequence>MPPIPFTRNYSDHSTDIGFQFEFFCDRCGNGFMSQFRANKLGAAGEIVRGLGNVFGGVFGRVASGSDEMDRLTRGKARDDAFNAAITDLKPLFNQCQRCGTWVCKEVCWNQEVGMCVNCAPKKEGEIEVAKSAAFVQQVREKAMATDFVSDVNIQQKRVVTCPSCGTNTGGAKFCPNCGYNLVPQEQFCTECGSKVPAGAKFCPSCGKKMG</sequence>
<dbReference type="InterPro" id="IPR025874">
    <property type="entry name" value="DZR"/>
</dbReference>
<proteinExistence type="predicted"/>
<dbReference type="AlphaFoldDB" id="A0A8T7M1V9"/>
<dbReference type="Proteomes" id="UP000521676">
    <property type="component" value="Unassembled WGS sequence"/>
</dbReference>
<name>A0A8T7M1V9_9CHLR</name>
<evidence type="ECO:0000313" key="5">
    <source>
        <dbReference type="Proteomes" id="UP001431572"/>
    </source>
</evidence>
<accession>A0A8T7M1V9</accession>
<reference evidence="2 4" key="1">
    <citation type="submission" date="2020-06" db="EMBL/GenBank/DDBJ databases">
        <title>Anoxygenic phototrophic Chloroflexota member uses a Type I reaction center.</title>
        <authorList>
            <person name="Tsuji J.M."/>
            <person name="Shaw N.A."/>
            <person name="Nagashima S."/>
            <person name="Venkiteswaran J."/>
            <person name="Schiff S.L."/>
            <person name="Hanada S."/>
            <person name="Tank M."/>
            <person name="Neufeld J.D."/>
        </authorList>
    </citation>
    <scope>NUCLEOTIDE SEQUENCE [LARGE SCALE GENOMIC DNA]</scope>
    <source>
        <strain evidence="2">L227-S17</strain>
    </source>
</reference>
<evidence type="ECO:0000313" key="3">
    <source>
        <dbReference type="EMBL" id="WJW67638.1"/>
    </source>
</evidence>
<dbReference type="Proteomes" id="UP001431572">
    <property type="component" value="Chromosome 1"/>
</dbReference>
<keyword evidence="5" id="KW-1185">Reference proteome</keyword>
<dbReference type="Pfam" id="PF12773">
    <property type="entry name" value="DZR"/>
    <property type="match status" value="1"/>
</dbReference>
<protein>
    <submittedName>
        <fullName evidence="2">Zinc ribbon domain-containing protein</fullName>
    </submittedName>
</protein>